<dbReference type="Pfam" id="PF08281">
    <property type="entry name" value="Sigma70_r4_2"/>
    <property type="match status" value="1"/>
</dbReference>
<keyword evidence="8" id="KW-1185">Reference proteome</keyword>
<protein>
    <submittedName>
        <fullName evidence="7">RNA polymerase sigma factor SigX</fullName>
    </submittedName>
</protein>
<dbReference type="InterPro" id="IPR013324">
    <property type="entry name" value="RNA_pol_sigma_r3/r4-like"/>
</dbReference>
<dbReference type="GO" id="GO:0016987">
    <property type="term" value="F:sigma factor activity"/>
    <property type="evidence" value="ECO:0007669"/>
    <property type="project" value="UniProtKB-KW"/>
</dbReference>
<dbReference type="GO" id="GO:0006352">
    <property type="term" value="P:DNA-templated transcription initiation"/>
    <property type="evidence" value="ECO:0007669"/>
    <property type="project" value="InterPro"/>
</dbReference>
<dbReference type="PANTHER" id="PTHR43133:SF51">
    <property type="entry name" value="RNA POLYMERASE SIGMA FACTOR"/>
    <property type="match status" value="1"/>
</dbReference>
<dbReference type="AlphaFoldDB" id="A0A518AW24"/>
<accession>A0A518AW24</accession>
<dbReference type="SUPFAM" id="SSF88659">
    <property type="entry name" value="Sigma3 and sigma4 domains of RNA polymerase sigma factors"/>
    <property type="match status" value="1"/>
</dbReference>
<dbReference type="InterPro" id="IPR039425">
    <property type="entry name" value="RNA_pol_sigma-70-like"/>
</dbReference>
<dbReference type="Pfam" id="PF04542">
    <property type="entry name" value="Sigma70_r2"/>
    <property type="match status" value="1"/>
</dbReference>
<feature type="domain" description="RNA polymerase sigma-70 region 2" evidence="5">
    <location>
        <begin position="28"/>
        <end position="88"/>
    </location>
</feature>
<dbReference type="NCBIfam" id="TIGR02937">
    <property type="entry name" value="sigma70-ECF"/>
    <property type="match status" value="1"/>
</dbReference>
<proteinExistence type="inferred from homology"/>
<dbReference type="InterPro" id="IPR013249">
    <property type="entry name" value="RNA_pol_sigma70_r4_t2"/>
</dbReference>
<dbReference type="InterPro" id="IPR013325">
    <property type="entry name" value="RNA_pol_sigma_r2"/>
</dbReference>
<evidence type="ECO:0000256" key="1">
    <source>
        <dbReference type="ARBA" id="ARBA00010641"/>
    </source>
</evidence>
<keyword evidence="3" id="KW-0731">Sigma factor</keyword>
<sequence length="180" mass="20451">MSTGGTDDNVVGRKDEAFVQLLVGEQLTLLNYITALLADPDAASNVLQETNLVLWRKADEFEPGTCFTAWAKKVAYWQVQAFIRDRARDRHCFSKELIDQLATQRRQERDETEAQVALRHCLKGVSQPNLEMLRLRYESGLTLAAIAQQLGKKVSAVKVRFMRIRQALQECIQDNLTEPS</sequence>
<feature type="domain" description="RNA polymerase sigma factor 70 region 4 type 2" evidence="6">
    <location>
        <begin position="117"/>
        <end position="168"/>
    </location>
</feature>
<dbReference type="EMBL" id="CP036278">
    <property type="protein sequence ID" value="QDU58939.1"/>
    <property type="molecule type" value="Genomic_DNA"/>
</dbReference>
<evidence type="ECO:0000256" key="4">
    <source>
        <dbReference type="ARBA" id="ARBA00023163"/>
    </source>
</evidence>
<dbReference type="InterPro" id="IPR014331">
    <property type="entry name" value="RNA_pol_sigma70_ECF_RHOBA"/>
</dbReference>
<dbReference type="SUPFAM" id="SSF88946">
    <property type="entry name" value="Sigma2 domain of RNA polymerase sigma factors"/>
    <property type="match status" value="1"/>
</dbReference>
<dbReference type="InterPro" id="IPR014284">
    <property type="entry name" value="RNA_pol_sigma-70_dom"/>
</dbReference>
<dbReference type="Proteomes" id="UP000315750">
    <property type="component" value="Chromosome"/>
</dbReference>
<comment type="similarity">
    <text evidence="1">Belongs to the sigma-70 factor family. ECF subfamily.</text>
</comment>
<evidence type="ECO:0000313" key="7">
    <source>
        <dbReference type="EMBL" id="QDU58939.1"/>
    </source>
</evidence>
<dbReference type="PANTHER" id="PTHR43133">
    <property type="entry name" value="RNA POLYMERASE ECF-TYPE SIGMA FACTO"/>
    <property type="match status" value="1"/>
</dbReference>
<keyword evidence="4" id="KW-0804">Transcription</keyword>
<organism evidence="7 8">
    <name type="scientific">Aeoliella mucimassa</name>
    <dbReference type="NCBI Taxonomy" id="2527972"/>
    <lineage>
        <taxon>Bacteria</taxon>
        <taxon>Pseudomonadati</taxon>
        <taxon>Planctomycetota</taxon>
        <taxon>Planctomycetia</taxon>
        <taxon>Pirellulales</taxon>
        <taxon>Lacipirellulaceae</taxon>
        <taxon>Aeoliella</taxon>
    </lineage>
</organism>
<dbReference type="KEGG" id="amuc:Pan181_51800"/>
<name>A0A518AW24_9BACT</name>
<dbReference type="InterPro" id="IPR036388">
    <property type="entry name" value="WH-like_DNA-bd_sf"/>
</dbReference>
<dbReference type="Gene3D" id="1.10.1740.10">
    <property type="match status" value="1"/>
</dbReference>
<evidence type="ECO:0000256" key="2">
    <source>
        <dbReference type="ARBA" id="ARBA00023015"/>
    </source>
</evidence>
<gene>
    <name evidence="7" type="ORF">Pan181_51800</name>
</gene>
<dbReference type="Gene3D" id="1.10.10.10">
    <property type="entry name" value="Winged helix-like DNA-binding domain superfamily/Winged helix DNA-binding domain"/>
    <property type="match status" value="1"/>
</dbReference>
<reference evidence="7 8" key="1">
    <citation type="submission" date="2019-02" db="EMBL/GenBank/DDBJ databases">
        <title>Deep-cultivation of Planctomycetes and their phenomic and genomic characterization uncovers novel biology.</title>
        <authorList>
            <person name="Wiegand S."/>
            <person name="Jogler M."/>
            <person name="Boedeker C."/>
            <person name="Pinto D."/>
            <person name="Vollmers J."/>
            <person name="Rivas-Marin E."/>
            <person name="Kohn T."/>
            <person name="Peeters S.H."/>
            <person name="Heuer A."/>
            <person name="Rast P."/>
            <person name="Oberbeckmann S."/>
            <person name="Bunk B."/>
            <person name="Jeske O."/>
            <person name="Meyerdierks A."/>
            <person name="Storesund J.E."/>
            <person name="Kallscheuer N."/>
            <person name="Luecker S."/>
            <person name="Lage O.M."/>
            <person name="Pohl T."/>
            <person name="Merkel B.J."/>
            <person name="Hornburger P."/>
            <person name="Mueller R.-W."/>
            <person name="Bruemmer F."/>
            <person name="Labrenz M."/>
            <person name="Spormann A.M."/>
            <person name="Op den Camp H."/>
            <person name="Overmann J."/>
            <person name="Amann R."/>
            <person name="Jetten M.S.M."/>
            <person name="Mascher T."/>
            <person name="Medema M.H."/>
            <person name="Devos D.P."/>
            <person name="Kaster A.-K."/>
            <person name="Ovreas L."/>
            <person name="Rohde M."/>
            <person name="Galperin M.Y."/>
            <person name="Jogler C."/>
        </authorList>
    </citation>
    <scope>NUCLEOTIDE SEQUENCE [LARGE SCALE GENOMIC DNA]</scope>
    <source>
        <strain evidence="7 8">Pan181</strain>
    </source>
</reference>
<dbReference type="InterPro" id="IPR007627">
    <property type="entry name" value="RNA_pol_sigma70_r2"/>
</dbReference>
<evidence type="ECO:0000313" key="8">
    <source>
        <dbReference type="Proteomes" id="UP000315750"/>
    </source>
</evidence>
<evidence type="ECO:0000256" key="3">
    <source>
        <dbReference type="ARBA" id="ARBA00023082"/>
    </source>
</evidence>
<dbReference type="GO" id="GO:0003677">
    <property type="term" value="F:DNA binding"/>
    <property type="evidence" value="ECO:0007669"/>
    <property type="project" value="InterPro"/>
</dbReference>
<evidence type="ECO:0000259" key="6">
    <source>
        <dbReference type="Pfam" id="PF08281"/>
    </source>
</evidence>
<keyword evidence="2" id="KW-0805">Transcription regulation</keyword>
<dbReference type="NCBIfam" id="TIGR02989">
    <property type="entry name" value="Sig-70_gvs1"/>
    <property type="match status" value="1"/>
</dbReference>
<evidence type="ECO:0000259" key="5">
    <source>
        <dbReference type="Pfam" id="PF04542"/>
    </source>
</evidence>
<dbReference type="RefSeq" id="WP_197528684.1">
    <property type="nucleotide sequence ID" value="NZ_CP036278.1"/>
</dbReference>